<dbReference type="Pfam" id="PF13041">
    <property type="entry name" value="PPR_2"/>
    <property type="match status" value="4"/>
</dbReference>
<dbReference type="NCBIfam" id="TIGR00756">
    <property type="entry name" value="PPR"/>
    <property type="match status" value="6"/>
</dbReference>
<evidence type="ECO:0000313" key="3">
    <source>
        <dbReference type="EMBL" id="KAA8528016.1"/>
    </source>
</evidence>
<dbReference type="PANTHER" id="PTHR47926">
    <property type="entry name" value="PENTATRICOPEPTIDE REPEAT-CONTAINING PROTEIN"/>
    <property type="match status" value="1"/>
</dbReference>
<feature type="repeat" description="PPR" evidence="2">
    <location>
        <begin position="338"/>
        <end position="372"/>
    </location>
</feature>
<dbReference type="InterPro" id="IPR046848">
    <property type="entry name" value="E_motif"/>
</dbReference>
<feature type="repeat" description="PPR" evidence="2">
    <location>
        <begin position="440"/>
        <end position="474"/>
    </location>
</feature>
<dbReference type="InterPro" id="IPR002885">
    <property type="entry name" value="PPR_rpt"/>
</dbReference>
<dbReference type="Proteomes" id="UP000325577">
    <property type="component" value="Linkage Group LG21"/>
</dbReference>
<dbReference type="OrthoDB" id="185373at2759"/>
<dbReference type="GO" id="GO:0009451">
    <property type="term" value="P:RNA modification"/>
    <property type="evidence" value="ECO:0007669"/>
    <property type="project" value="InterPro"/>
</dbReference>
<organism evidence="3 4">
    <name type="scientific">Nyssa sinensis</name>
    <dbReference type="NCBI Taxonomy" id="561372"/>
    <lineage>
        <taxon>Eukaryota</taxon>
        <taxon>Viridiplantae</taxon>
        <taxon>Streptophyta</taxon>
        <taxon>Embryophyta</taxon>
        <taxon>Tracheophyta</taxon>
        <taxon>Spermatophyta</taxon>
        <taxon>Magnoliopsida</taxon>
        <taxon>eudicotyledons</taxon>
        <taxon>Gunneridae</taxon>
        <taxon>Pentapetalae</taxon>
        <taxon>asterids</taxon>
        <taxon>Cornales</taxon>
        <taxon>Nyssaceae</taxon>
        <taxon>Nyssa</taxon>
    </lineage>
</organism>
<dbReference type="InterPro" id="IPR046960">
    <property type="entry name" value="PPR_At4g14850-like_plant"/>
</dbReference>
<dbReference type="AlphaFoldDB" id="A0A5J5AE70"/>
<dbReference type="GO" id="GO:0003723">
    <property type="term" value="F:RNA binding"/>
    <property type="evidence" value="ECO:0007669"/>
    <property type="project" value="InterPro"/>
</dbReference>
<name>A0A5J5AE70_9ASTE</name>
<feature type="repeat" description="PPR" evidence="2">
    <location>
        <begin position="202"/>
        <end position="236"/>
    </location>
</feature>
<accession>A0A5J5AE70</accession>
<proteinExistence type="predicted"/>
<dbReference type="SUPFAM" id="SSF48452">
    <property type="entry name" value="TPR-like"/>
    <property type="match status" value="1"/>
</dbReference>
<evidence type="ECO:0000313" key="4">
    <source>
        <dbReference type="Proteomes" id="UP000325577"/>
    </source>
</evidence>
<protein>
    <submittedName>
        <fullName evidence="3">Uncharacterized protein</fullName>
    </submittedName>
</protein>
<evidence type="ECO:0000256" key="2">
    <source>
        <dbReference type="PROSITE-ProRule" id="PRU00708"/>
    </source>
</evidence>
<dbReference type="FunFam" id="1.25.40.10:FF:000637">
    <property type="entry name" value="Pentatricopeptide repeat-containing protein"/>
    <property type="match status" value="1"/>
</dbReference>
<dbReference type="InterPro" id="IPR011990">
    <property type="entry name" value="TPR-like_helical_dom_sf"/>
</dbReference>
<dbReference type="FunFam" id="1.25.40.10:FF:000627">
    <property type="entry name" value="Pentatricopeptide repeat-containing protein"/>
    <property type="match status" value="1"/>
</dbReference>
<dbReference type="Gene3D" id="1.25.40.10">
    <property type="entry name" value="Tetratricopeptide repeat domain"/>
    <property type="match status" value="4"/>
</dbReference>
<dbReference type="Pfam" id="PF01535">
    <property type="entry name" value="PPR"/>
    <property type="match status" value="3"/>
</dbReference>
<dbReference type="EMBL" id="CM018045">
    <property type="protein sequence ID" value="KAA8528016.1"/>
    <property type="molecule type" value="Genomic_DNA"/>
</dbReference>
<dbReference type="PROSITE" id="PS51375">
    <property type="entry name" value="PPR"/>
    <property type="match status" value="5"/>
</dbReference>
<dbReference type="Pfam" id="PF20431">
    <property type="entry name" value="E_motif"/>
    <property type="match status" value="1"/>
</dbReference>
<sequence>MGAQGHRPTVTKTLHFRSLSIVQALRLASEKKKQNKRNELPGKNQNKKSCVVGCGKQLHAHTLSLGLERHPILVPKLVSFYSAFNLLFDAHVITETSNILHPLPWNLLISSYVRNGFCGKALSTYKQMVNKGINPDNFTYPSVLKACGEELNLDFGREVHKSIGASCLEWCLFVQNALVSMYGKCGEVDVARKLFDIMPEKDAVSWNSMINGYASKGMWEEAFELFESMQVEDIELNILTWNTIAGGCSRTGNYKGALELLSRMRTYGIQLDSVAMIIGLSACSHIGILKLGKEIHGFAIHSCCDGFDNVKNALITMYSRCKDLRHAYILFRLMEARSVITWNSIISGYTHWDRSEEASFLFREMLLSGIEPNYVTIASILPLCARVANLQQGKEFHCYITRHEGFKDYLLLWNALVDMYARSGKILEAKKLFDLLSKKDEVTYTSLIAGYGMQGEGLAALKLFDEMKRFQIKPDHITMVAVLSACSHSGLVSQGQVLFEKMTSVYGLTPRLEHYACMADLFGRAGLLKKAKETITRMPYRPTPAMWATLIGACRIHGNTEIGEWAAEKLLEMRPENPGYYVLIANMYAAAGCWNKLVKVRVFMRDLGVKKAPGCAWVDVGSGFSPFLVQDTSNPQAYEIYPLLGGLTKQMKEAGYVANESIPGACLRELGATYTDGAIHRLDQKGIPVSLVLEQIIDELISAGSCISFISDEASPTGNYHVTVDDIIGF</sequence>
<gene>
    <name evidence="3" type="ORF">F0562_035115</name>
</gene>
<dbReference type="FunFam" id="1.25.40.10:FF:000393">
    <property type="entry name" value="Pentatricopeptide repeat-containing protein At1g20230"/>
    <property type="match status" value="1"/>
</dbReference>
<feature type="repeat" description="PPR" evidence="2">
    <location>
        <begin position="237"/>
        <end position="271"/>
    </location>
</feature>
<reference evidence="3 4" key="1">
    <citation type="submission" date="2019-09" db="EMBL/GenBank/DDBJ databases">
        <title>A chromosome-level genome assembly of the Chinese tupelo Nyssa sinensis.</title>
        <authorList>
            <person name="Yang X."/>
            <person name="Kang M."/>
            <person name="Yang Y."/>
            <person name="Xiong H."/>
            <person name="Wang M."/>
            <person name="Zhang Z."/>
            <person name="Wang Z."/>
            <person name="Wu H."/>
            <person name="Ma T."/>
            <person name="Liu J."/>
            <person name="Xi Z."/>
        </authorList>
    </citation>
    <scope>NUCLEOTIDE SEQUENCE [LARGE SCALE GENOMIC DNA]</scope>
    <source>
        <strain evidence="3">J267</strain>
        <tissue evidence="3">Leaf</tissue>
    </source>
</reference>
<dbReference type="PANTHER" id="PTHR47926:SF375">
    <property type="entry name" value="PENTATRICOPEPTIDE REPEAT-CONTAINING PROTEIN"/>
    <property type="match status" value="1"/>
</dbReference>
<evidence type="ECO:0000256" key="1">
    <source>
        <dbReference type="ARBA" id="ARBA00022737"/>
    </source>
</evidence>
<keyword evidence="4" id="KW-1185">Reference proteome</keyword>
<keyword evidence="1" id="KW-0677">Repeat</keyword>
<feature type="repeat" description="PPR" evidence="2">
    <location>
        <begin position="101"/>
        <end position="135"/>
    </location>
</feature>